<protein>
    <submittedName>
        <fullName evidence="1">Flavin-nucleotide-binding protein</fullName>
    </submittedName>
</protein>
<dbReference type="SUPFAM" id="SSF50475">
    <property type="entry name" value="FMN-binding split barrel"/>
    <property type="match status" value="1"/>
</dbReference>
<dbReference type="InterPro" id="IPR012349">
    <property type="entry name" value="Split_barrel_FMN-bd"/>
</dbReference>
<dbReference type="Gene3D" id="2.30.110.10">
    <property type="entry name" value="Electron Transport, Fmn-binding Protein, Chain A"/>
    <property type="match status" value="1"/>
</dbReference>
<dbReference type="AlphaFoldDB" id="A0A0A0JVE5"/>
<name>A0A0A0JVE5_9MICO</name>
<dbReference type="OrthoDB" id="7062584at2"/>
<dbReference type="eggNOG" id="COG3467">
    <property type="taxonomic scope" value="Bacteria"/>
</dbReference>
<keyword evidence="2" id="KW-1185">Reference proteome</keyword>
<dbReference type="EMBL" id="AVPL01000034">
    <property type="protein sequence ID" value="KGN40679.1"/>
    <property type="molecule type" value="Genomic_DNA"/>
</dbReference>
<dbReference type="RefSeq" id="WP_035938179.1">
    <property type="nucleotide sequence ID" value="NZ_AVPL01000034.1"/>
</dbReference>
<organism evidence="1 2">
    <name type="scientific">Knoellia aerolata DSM 18566</name>
    <dbReference type="NCBI Taxonomy" id="1385519"/>
    <lineage>
        <taxon>Bacteria</taxon>
        <taxon>Bacillati</taxon>
        <taxon>Actinomycetota</taxon>
        <taxon>Actinomycetes</taxon>
        <taxon>Micrococcales</taxon>
        <taxon>Intrasporangiaceae</taxon>
        <taxon>Knoellia</taxon>
    </lineage>
</organism>
<proteinExistence type="predicted"/>
<evidence type="ECO:0000313" key="1">
    <source>
        <dbReference type="EMBL" id="KGN40679.1"/>
    </source>
</evidence>
<accession>A0A0A0JVE5</accession>
<comment type="caution">
    <text evidence="1">The sequence shown here is derived from an EMBL/GenBank/DDBJ whole genome shotgun (WGS) entry which is preliminary data.</text>
</comment>
<reference evidence="1 2" key="1">
    <citation type="submission" date="2013-08" db="EMBL/GenBank/DDBJ databases">
        <title>The genome sequence of Knoellia aerolata.</title>
        <authorList>
            <person name="Zhu W."/>
            <person name="Wang G."/>
        </authorList>
    </citation>
    <scope>NUCLEOTIDE SEQUENCE [LARGE SCALE GENOMIC DNA]</scope>
    <source>
        <strain evidence="1 2">DSM 18566</strain>
    </source>
</reference>
<dbReference type="STRING" id="1385519.N801_12690"/>
<dbReference type="InterPro" id="IPR024747">
    <property type="entry name" value="Pyridox_Oxase-rel"/>
</dbReference>
<sequence length="149" mass="16146">MDNETGPAPEQDEPTPIRETTVSESWALLREAVIGRLAVIHDGAPDIFPVNFAVDHGTVVLRTAGGTKHDAARNHPVAFEVDGYDAGSGEAWSVVVRGHAVEVRDVDESIEILNLLDPWQKGPKPHLLRLVPVTLTGRRFPVSGGVRHP</sequence>
<evidence type="ECO:0000313" key="2">
    <source>
        <dbReference type="Proteomes" id="UP000030013"/>
    </source>
</evidence>
<gene>
    <name evidence="1" type="ORF">N801_12690</name>
</gene>
<dbReference type="Proteomes" id="UP000030013">
    <property type="component" value="Unassembled WGS sequence"/>
</dbReference>
<dbReference type="Pfam" id="PF12900">
    <property type="entry name" value="Pyridox_ox_2"/>
    <property type="match status" value="1"/>
</dbReference>